<evidence type="ECO:0000256" key="15">
    <source>
        <dbReference type="SAM" id="Phobius"/>
    </source>
</evidence>
<dbReference type="SUPFAM" id="SSF158472">
    <property type="entry name" value="HAMP domain-like"/>
    <property type="match status" value="1"/>
</dbReference>
<dbReference type="InterPro" id="IPR050398">
    <property type="entry name" value="HssS/ArlS-like"/>
</dbReference>
<dbReference type="Pfam" id="PF00672">
    <property type="entry name" value="HAMP"/>
    <property type="match status" value="1"/>
</dbReference>
<keyword evidence="13 15" id="KW-0472">Membrane</keyword>
<feature type="transmembrane region" description="Helical" evidence="15">
    <location>
        <begin position="58"/>
        <end position="82"/>
    </location>
</feature>
<dbReference type="Proteomes" id="UP001500740">
    <property type="component" value="Unassembled WGS sequence"/>
</dbReference>
<dbReference type="InterPro" id="IPR036097">
    <property type="entry name" value="HisK_dim/P_sf"/>
</dbReference>
<dbReference type="PANTHER" id="PTHR45528">
    <property type="entry name" value="SENSOR HISTIDINE KINASE CPXA"/>
    <property type="match status" value="1"/>
</dbReference>
<keyword evidence="19" id="KW-1185">Reference proteome</keyword>
<keyword evidence="10" id="KW-0067">ATP-binding</keyword>
<dbReference type="InterPro" id="IPR003594">
    <property type="entry name" value="HATPase_dom"/>
</dbReference>
<accession>A0ABN1A1Q7</accession>
<evidence type="ECO:0000256" key="8">
    <source>
        <dbReference type="ARBA" id="ARBA00022741"/>
    </source>
</evidence>
<evidence type="ECO:0000256" key="7">
    <source>
        <dbReference type="ARBA" id="ARBA00022692"/>
    </source>
</evidence>
<dbReference type="CDD" id="cd06225">
    <property type="entry name" value="HAMP"/>
    <property type="match status" value="1"/>
</dbReference>
<feature type="coiled-coil region" evidence="14">
    <location>
        <begin position="168"/>
        <end position="198"/>
    </location>
</feature>
<keyword evidence="7 15" id="KW-0812">Transmembrane</keyword>
<feature type="transmembrane region" description="Helical" evidence="15">
    <location>
        <begin position="12"/>
        <end position="38"/>
    </location>
</feature>
<comment type="catalytic activity">
    <reaction evidence="1">
        <text>ATP + protein L-histidine = ADP + protein N-phospho-L-histidine.</text>
        <dbReference type="EC" id="2.7.13.3"/>
    </reaction>
</comment>
<comment type="subcellular location">
    <subcellularLocation>
        <location evidence="2">Cell membrane</location>
        <topology evidence="2">Multi-pass membrane protein</topology>
    </subcellularLocation>
</comment>
<evidence type="ECO:0000256" key="5">
    <source>
        <dbReference type="ARBA" id="ARBA00022553"/>
    </source>
</evidence>
<sequence length="358" mass="40806">MFRKNPFFKGLLFRLTLLNMLIISVAIILSSFAIYQTACFLVESISGVDSSTQSRFEALLFEYLVIFTIVAILIAGILHFYLTRNLIRPIRQLIQSTKELKSGQNPSLVQYDSNNEVGELIEHYNGLIDQLKQQDEVRNKMIADLSHELRTPVSNLNGYLYAMKSRVIEASEETLQALHLESQRLKQLIEQVDQLKELDYISAQQFINHTVQDVSDVIKQSVSVFEWSFSQASIPVQVDVEACMAKFNQEGIQQVINNLLDNALRYHEGDQPVLVRGYKNDGNYYASVTTSGKPIPTDEQDKIFERFYRVDHSRSRESGGSGLGLSIAKEIIEKHDGTIGVKSYNHSNEFWFVIPIRS</sequence>
<dbReference type="Gene3D" id="3.30.565.10">
    <property type="entry name" value="Histidine kinase-like ATPase, C-terminal domain"/>
    <property type="match status" value="1"/>
</dbReference>
<dbReference type="SUPFAM" id="SSF47384">
    <property type="entry name" value="Homodimeric domain of signal transducing histidine kinase"/>
    <property type="match status" value="1"/>
</dbReference>
<dbReference type="SMART" id="SM00304">
    <property type="entry name" value="HAMP"/>
    <property type="match status" value="1"/>
</dbReference>
<dbReference type="SMART" id="SM00388">
    <property type="entry name" value="HisKA"/>
    <property type="match status" value="1"/>
</dbReference>
<dbReference type="InterPro" id="IPR005467">
    <property type="entry name" value="His_kinase_dom"/>
</dbReference>
<evidence type="ECO:0000256" key="10">
    <source>
        <dbReference type="ARBA" id="ARBA00022840"/>
    </source>
</evidence>
<organism evidence="18 19">
    <name type="scientific">Alkalibacillus silvisoli</name>
    <dbReference type="NCBI Taxonomy" id="392823"/>
    <lineage>
        <taxon>Bacteria</taxon>
        <taxon>Bacillati</taxon>
        <taxon>Bacillota</taxon>
        <taxon>Bacilli</taxon>
        <taxon>Bacillales</taxon>
        <taxon>Bacillaceae</taxon>
        <taxon>Alkalibacillus</taxon>
    </lineage>
</organism>
<keyword evidence="11 15" id="KW-1133">Transmembrane helix</keyword>
<dbReference type="SMART" id="SM00387">
    <property type="entry name" value="HATPase_c"/>
    <property type="match status" value="1"/>
</dbReference>
<evidence type="ECO:0000256" key="6">
    <source>
        <dbReference type="ARBA" id="ARBA00022679"/>
    </source>
</evidence>
<comment type="caution">
    <text evidence="18">The sequence shown here is derived from an EMBL/GenBank/DDBJ whole genome shotgun (WGS) entry which is preliminary data.</text>
</comment>
<evidence type="ECO:0000256" key="4">
    <source>
        <dbReference type="ARBA" id="ARBA00022475"/>
    </source>
</evidence>
<feature type="domain" description="HAMP" evidence="17">
    <location>
        <begin position="84"/>
        <end position="136"/>
    </location>
</feature>
<keyword evidence="6" id="KW-0808">Transferase</keyword>
<evidence type="ECO:0000313" key="18">
    <source>
        <dbReference type="EMBL" id="GAA0465434.1"/>
    </source>
</evidence>
<dbReference type="EC" id="2.7.13.3" evidence="3"/>
<dbReference type="PROSITE" id="PS50109">
    <property type="entry name" value="HIS_KIN"/>
    <property type="match status" value="1"/>
</dbReference>
<keyword evidence="8" id="KW-0547">Nucleotide-binding</keyword>
<evidence type="ECO:0000259" key="17">
    <source>
        <dbReference type="PROSITE" id="PS50885"/>
    </source>
</evidence>
<keyword evidence="14" id="KW-0175">Coiled coil</keyword>
<evidence type="ECO:0000256" key="2">
    <source>
        <dbReference type="ARBA" id="ARBA00004651"/>
    </source>
</evidence>
<evidence type="ECO:0000259" key="16">
    <source>
        <dbReference type="PROSITE" id="PS50109"/>
    </source>
</evidence>
<keyword evidence="9" id="KW-0418">Kinase</keyword>
<dbReference type="InterPro" id="IPR036890">
    <property type="entry name" value="HATPase_C_sf"/>
</dbReference>
<evidence type="ECO:0000256" key="12">
    <source>
        <dbReference type="ARBA" id="ARBA00023012"/>
    </source>
</evidence>
<dbReference type="Pfam" id="PF02518">
    <property type="entry name" value="HATPase_c"/>
    <property type="match status" value="1"/>
</dbReference>
<dbReference type="InterPro" id="IPR003661">
    <property type="entry name" value="HisK_dim/P_dom"/>
</dbReference>
<keyword evidence="12" id="KW-0902">Two-component regulatory system</keyword>
<proteinExistence type="predicted"/>
<dbReference type="InterPro" id="IPR004358">
    <property type="entry name" value="Sig_transdc_His_kin-like_C"/>
</dbReference>
<evidence type="ECO:0000256" key="9">
    <source>
        <dbReference type="ARBA" id="ARBA00022777"/>
    </source>
</evidence>
<keyword evidence="4" id="KW-1003">Cell membrane</keyword>
<dbReference type="CDD" id="cd00075">
    <property type="entry name" value="HATPase"/>
    <property type="match status" value="1"/>
</dbReference>
<dbReference type="Pfam" id="PF00512">
    <property type="entry name" value="HisKA"/>
    <property type="match status" value="1"/>
</dbReference>
<evidence type="ECO:0000313" key="19">
    <source>
        <dbReference type="Proteomes" id="UP001500740"/>
    </source>
</evidence>
<name>A0ABN1A1Q7_9BACI</name>
<evidence type="ECO:0000256" key="1">
    <source>
        <dbReference type="ARBA" id="ARBA00000085"/>
    </source>
</evidence>
<dbReference type="Gene3D" id="1.10.287.130">
    <property type="match status" value="1"/>
</dbReference>
<evidence type="ECO:0000256" key="13">
    <source>
        <dbReference type="ARBA" id="ARBA00023136"/>
    </source>
</evidence>
<dbReference type="SUPFAM" id="SSF55874">
    <property type="entry name" value="ATPase domain of HSP90 chaperone/DNA topoisomerase II/histidine kinase"/>
    <property type="match status" value="1"/>
</dbReference>
<dbReference type="PROSITE" id="PS50885">
    <property type="entry name" value="HAMP"/>
    <property type="match status" value="1"/>
</dbReference>
<dbReference type="Gene3D" id="6.10.340.10">
    <property type="match status" value="1"/>
</dbReference>
<gene>
    <name evidence="18" type="ORF">GCM10008935_21570</name>
</gene>
<dbReference type="EMBL" id="BAAACZ010000018">
    <property type="protein sequence ID" value="GAA0465434.1"/>
    <property type="molecule type" value="Genomic_DNA"/>
</dbReference>
<dbReference type="CDD" id="cd00082">
    <property type="entry name" value="HisKA"/>
    <property type="match status" value="1"/>
</dbReference>
<dbReference type="PANTHER" id="PTHR45528:SF1">
    <property type="entry name" value="SENSOR HISTIDINE KINASE CPXA"/>
    <property type="match status" value="1"/>
</dbReference>
<evidence type="ECO:0000256" key="14">
    <source>
        <dbReference type="SAM" id="Coils"/>
    </source>
</evidence>
<keyword evidence="5" id="KW-0597">Phosphoprotein</keyword>
<evidence type="ECO:0000256" key="11">
    <source>
        <dbReference type="ARBA" id="ARBA00022989"/>
    </source>
</evidence>
<feature type="domain" description="Histidine kinase" evidence="16">
    <location>
        <begin position="144"/>
        <end position="358"/>
    </location>
</feature>
<dbReference type="InterPro" id="IPR003660">
    <property type="entry name" value="HAMP_dom"/>
</dbReference>
<evidence type="ECO:0000256" key="3">
    <source>
        <dbReference type="ARBA" id="ARBA00012438"/>
    </source>
</evidence>
<protein>
    <recommendedName>
        <fullName evidence="3">histidine kinase</fullName>
        <ecNumber evidence="3">2.7.13.3</ecNumber>
    </recommendedName>
</protein>
<reference evidence="18 19" key="1">
    <citation type="journal article" date="2019" name="Int. J. Syst. Evol. Microbiol.">
        <title>The Global Catalogue of Microorganisms (GCM) 10K type strain sequencing project: providing services to taxonomists for standard genome sequencing and annotation.</title>
        <authorList>
            <consortium name="The Broad Institute Genomics Platform"/>
            <consortium name="The Broad Institute Genome Sequencing Center for Infectious Disease"/>
            <person name="Wu L."/>
            <person name="Ma J."/>
        </authorList>
    </citation>
    <scope>NUCLEOTIDE SEQUENCE [LARGE SCALE GENOMIC DNA]</scope>
    <source>
        <strain evidence="18 19">JCM 14193</strain>
    </source>
</reference>
<dbReference type="PRINTS" id="PR00344">
    <property type="entry name" value="BCTRLSENSOR"/>
</dbReference>